<feature type="compositionally biased region" description="Polar residues" evidence="1">
    <location>
        <begin position="97"/>
        <end position="107"/>
    </location>
</feature>
<name>A0A7C1CVD5_9BACT</name>
<sequence length="506" mass="57410">MTDKAKKKKDTILEEILHSSENVNQIGVEQARLLSKAESYEKDVASIWGVPESAETPDSKPANTDIKPSKSKESEDDSQNVSDKQSIEDSSMEDTTMEVTSMDVSSSIEETAIEERTMEHTSIEETAREEQPSIEDHSIHEHKSIEQNSIDDPSTLTIDWQIALYTLRNFPAFVRSQNELNPNEKIVLEHIFDRALLEGSHIVSITNSDLESHLNISYKWAGKTIQSLVHKNWIDHKLSLSKKKKSKASIEKALDHFIRAESLNIQTKALISQLFTGASMEEKSMDPYMYVLLVSKNIYKLTNEQNIEASIEESSIDDKSVREHLLYFSSYSSLKLILVFATLKGFDIQQMSKKFLFYLSEMFSDKTYGEKIPARAQKVEQAIIEAINYAAPKAKKNKWGYLEKALKDGWALNLTIDDQDKCQEESNTCSHLCEDPQKVSLFGVQDILDLVNAFPALTEGKEVSANNIDNVRKEIIEFFVFTPTIVEEFLAKNGFKSRRPSDELLG</sequence>
<reference evidence="2" key="1">
    <citation type="journal article" date="2020" name="mSystems">
        <title>Genome- and Community-Level Interaction Insights into Carbon Utilization and Element Cycling Functions of Hydrothermarchaeota in Hydrothermal Sediment.</title>
        <authorList>
            <person name="Zhou Z."/>
            <person name="Liu Y."/>
            <person name="Xu W."/>
            <person name="Pan J."/>
            <person name="Luo Z.H."/>
            <person name="Li M."/>
        </authorList>
    </citation>
    <scope>NUCLEOTIDE SEQUENCE [LARGE SCALE GENOMIC DNA]</scope>
    <source>
        <strain evidence="2">SpSt-1179</strain>
    </source>
</reference>
<accession>A0A7C1CVD5</accession>
<protein>
    <submittedName>
        <fullName evidence="2">Uncharacterized protein</fullName>
    </submittedName>
</protein>
<feature type="region of interest" description="Disordered" evidence="1">
    <location>
        <begin position="48"/>
        <end position="107"/>
    </location>
</feature>
<organism evidence="2">
    <name type="scientific">Mesotoga infera</name>
    <dbReference type="NCBI Taxonomy" id="1236046"/>
    <lineage>
        <taxon>Bacteria</taxon>
        <taxon>Thermotogati</taxon>
        <taxon>Thermotogota</taxon>
        <taxon>Thermotogae</taxon>
        <taxon>Kosmotogales</taxon>
        <taxon>Kosmotogaceae</taxon>
        <taxon>Mesotoga</taxon>
    </lineage>
</organism>
<dbReference type="EMBL" id="DSBT01000059">
    <property type="protein sequence ID" value="HDP76951.1"/>
    <property type="molecule type" value="Genomic_DNA"/>
</dbReference>
<proteinExistence type="predicted"/>
<gene>
    <name evidence="2" type="ORF">ENN47_01955</name>
</gene>
<evidence type="ECO:0000313" key="2">
    <source>
        <dbReference type="EMBL" id="HDP76951.1"/>
    </source>
</evidence>
<evidence type="ECO:0000256" key="1">
    <source>
        <dbReference type="SAM" id="MobiDB-lite"/>
    </source>
</evidence>
<comment type="caution">
    <text evidence="2">The sequence shown here is derived from an EMBL/GenBank/DDBJ whole genome shotgun (WGS) entry which is preliminary data.</text>
</comment>
<feature type="region of interest" description="Disordered" evidence="1">
    <location>
        <begin position="116"/>
        <end position="135"/>
    </location>
</feature>
<dbReference type="Proteomes" id="UP000886198">
    <property type="component" value="Unassembled WGS sequence"/>
</dbReference>
<dbReference type="AlphaFoldDB" id="A0A7C1CVD5"/>